<dbReference type="InterPro" id="IPR017972">
    <property type="entry name" value="Cyt_P450_CS"/>
</dbReference>
<dbReference type="InterPro" id="IPR001128">
    <property type="entry name" value="Cyt_P450"/>
</dbReference>
<evidence type="ECO:0000256" key="11">
    <source>
        <dbReference type="SAM" id="Phobius"/>
    </source>
</evidence>
<evidence type="ECO:0000256" key="7">
    <source>
        <dbReference type="ARBA" id="ARBA00023004"/>
    </source>
</evidence>
<keyword evidence="8 10" id="KW-0503">Monooxygenase</keyword>
<keyword evidence="11" id="KW-1133">Transmembrane helix</keyword>
<name>A0A0C3HAD1_OIDMZ</name>
<dbReference type="PANTHER" id="PTHR24305">
    <property type="entry name" value="CYTOCHROME P450"/>
    <property type="match status" value="1"/>
</dbReference>
<evidence type="ECO:0000256" key="10">
    <source>
        <dbReference type="RuleBase" id="RU000461"/>
    </source>
</evidence>
<evidence type="ECO:0000256" key="9">
    <source>
        <dbReference type="PIRSR" id="PIRSR602403-1"/>
    </source>
</evidence>
<dbReference type="InterPro" id="IPR050121">
    <property type="entry name" value="Cytochrome_P450_monoxygenase"/>
</dbReference>
<evidence type="ECO:0008006" key="14">
    <source>
        <dbReference type="Google" id="ProtNLM"/>
    </source>
</evidence>
<dbReference type="OrthoDB" id="3934656at2759"/>
<keyword evidence="7 9" id="KW-0408">Iron</keyword>
<dbReference type="Pfam" id="PF00067">
    <property type="entry name" value="p450"/>
    <property type="match status" value="1"/>
</dbReference>
<dbReference type="CDD" id="cd11060">
    <property type="entry name" value="CYP57A1-like"/>
    <property type="match status" value="1"/>
</dbReference>
<evidence type="ECO:0000256" key="4">
    <source>
        <dbReference type="ARBA" id="ARBA00022617"/>
    </source>
</evidence>
<reference evidence="13" key="2">
    <citation type="submission" date="2015-01" db="EMBL/GenBank/DDBJ databases">
        <title>Evolutionary Origins and Diversification of the Mycorrhizal Mutualists.</title>
        <authorList>
            <consortium name="DOE Joint Genome Institute"/>
            <consortium name="Mycorrhizal Genomics Consortium"/>
            <person name="Kohler A."/>
            <person name="Kuo A."/>
            <person name="Nagy L.G."/>
            <person name="Floudas D."/>
            <person name="Copeland A."/>
            <person name="Barry K.W."/>
            <person name="Cichocki N."/>
            <person name="Veneault-Fourrey C."/>
            <person name="LaButti K."/>
            <person name="Lindquist E.A."/>
            <person name="Lipzen A."/>
            <person name="Lundell T."/>
            <person name="Morin E."/>
            <person name="Murat C."/>
            <person name="Riley R."/>
            <person name="Ohm R."/>
            <person name="Sun H."/>
            <person name="Tunlid A."/>
            <person name="Henrissat B."/>
            <person name="Grigoriev I.V."/>
            <person name="Hibbett D.S."/>
            <person name="Martin F."/>
        </authorList>
    </citation>
    <scope>NUCLEOTIDE SEQUENCE [LARGE SCALE GENOMIC DNA]</scope>
    <source>
        <strain evidence="13">Zn</strain>
    </source>
</reference>
<dbReference type="HOGENOM" id="CLU_001570_14_0_1"/>
<comment type="similarity">
    <text evidence="3 10">Belongs to the cytochrome P450 family.</text>
</comment>
<keyword evidence="13" id="KW-1185">Reference proteome</keyword>
<dbReference type="STRING" id="913774.A0A0C3HAD1"/>
<accession>A0A0C3HAD1</accession>
<comment type="cofactor">
    <cofactor evidence="1 9">
        <name>heme</name>
        <dbReference type="ChEBI" id="CHEBI:30413"/>
    </cofactor>
</comment>
<dbReference type="InParanoid" id="A0A0C3HAD1"/>
<protein>
    <recommendedName>
        <fullName evidence="14">Cytochrome P450</fullName>
    </recommendedName>
</protein>
<reference evidence="12 13" key="1">
    <citation type="submission" date="2014-04" db="EMBL/GenBank/DDBJ databases">
        <authorList>
            <consortium name="DOE Joint Genome Institute"/>
            <person name="Kuo A."/>
            <person name="Martino E."/>
            <person name="Perotto S."/>
            <person name="Kohler A."/>
            <person name="Nagy L.G."/>
            <person name="Floudas D."/>
            <person name="Copeland A."/>
            <person name="Barry K.W."/>
            <person name="Cichocki N."/>
            <person name="Veneault-Fourrey C."/>
            <person name="LaButti K."/>
            <person name="Lindquist E.A."/>
            <person name="Lipzen A."/>
            <person name="Lundell T."/>
            <person name="Morin E."/>
            <person name="Murat C."/>
            <person name="Sun H."/>
            <person name="Tunlid A."/>
            <person name="Henrissat B."/>
            <person name="Grigoriev I.V."/>
            <person name="Hibbett D.S."/>
            <person name="Martin F."/>
            <person name="Nordberg H.P."/>
            <person name="Cantor M.N."/>
            <person name="Hua S.X."/>
        </authorList>
    </citation>
    <scope>NUCLEOTIDE SEQUENCE [LARGE SCALE GENOMIC DNA]</scope>
    <source>
        <strain evidence="12 13">Zn</strain>
    </source>
</reference>
<keyword evidence="6 10" id="KW-0560">Oxidoreductase</keyword>
<evidence type="ECO:0000256" key="6">
    <source>
        <dbReference type="ARBA" id="ARBA00023002"/>
    </source>
</evidence>
<dbReference type="Gene3D" id="1.10.630.10">
    <property type="entry name" value="Cytochrome P450"/>
    <property type="match status" value="1"/>
</dbReference>
<keyword evidence="4 9" id="KW-0349">Heme</keyword>
<evidence type="ECO:0000256" key="2">
    <source>
        <dbReference type="ARBA" id="ARBA00005179"/>
    </source>
</evidence>
<organism evidence="12 13">
    <name type="scientific">Oidiodendron maius (strain Zn)</name>
    <dbReference type="NCBI Taxonomy" id="913774"/>
    <lineage>
        <taxon>Eukaryota</taxon>
        <taxon>Fungi</taxon>
        <taxon>Dikarya</taxon>
        <taxon>Ascomycota</taxon>
        <taxon>Pezizomycotina</taxon>
        <taxon>Leotiomycetes</taxon>
        <taxon>Leotiomycetes incertae sedis</taxon>
        <taxon>Myxotrichaceae</taxon>
        <taxon>Oidiodendron</taxon>
    </lineage>
</organism>
<dbReference type="PRINTS" id="PR00385">
    <property type="entry name" value="P450"/>
</dbReference>
<keyword evidence="11" id="KW-0812">Transmembrane</keyword>
<keyword evidence="5 9" id="KW-0479">Metal-binding</keyword>
<evidence type="ECO:0000256" key="5">
    <source>
        <dbReference type="ARBA" id="ARBA00022723"/>
    </source>
</evidence>
<dbReference type="EMBL" id="KN832872">
    <property type="protein sequence ID" value="KIN05206.1"/>
    <property type="molecule type" value="Genomic_DNA"/>
</dbReference>
<sequence>MQGILRNPALAIPLGIFLALSLGIFQLWRTWRRLRHIPGPFPASITNFQRAQWVTTKRAHLILQDVHEKYGEVVRIGPNTVVFSNPEAIPTVYTARTGFPKSKFYATLQAYNPKGGALQAVFNTQDEDMHKRLKTPIADLFTAKNVPAYEDRVDQVLAVLQEQLDAKFIMHDRVFELGQWLQFFAFDVMGTLTFSERYGFLETGKDVGRMLSTIKEFMRSSAPLTQIPWLDWALRKNRVGDWFQRTFATQASMGILGFVGKAIARKRAIAAQQKDEGTYHGDAKGRMGKDFLTRYIEVQEADSEIPPWAPTAWTFSNVIAGSDSVGSLMRTTMFNLLAYPHTLDKLYNELRSSNVSCPFPTYSEVRNLPYLDACVLEGIRMHPPFALPFERIVPKGGITVLQHFIPEGTAVGGSPYVVNRHKGTFGDDAEFWRPERWLEKDDMHKKKLESSMLTFGAGRRICLGRYIGILEIKKLISFLILNYDIRIVDPEKFEVENSWFFFQKGLYARIQKRLDVAHESS</sequence>
<evidence type="ECO:0000256" key="3">
    <source>
        <dbReference type="ARBA" id="ARBA00010617"/>
    </source>
</evidence>
<gene>
    <name evidence="12" type="ORF">OIDMADRAFT_157867</name>
</gene>
<evidence type="ECO:0000256" key="8">
    <source>
        <dbReference type="ARBA" id="ARBA00023033"/>
    </source>
</evidence>
<dbReference type="GO" id="GO:0004497">
    <property type="term" value="F:monooxygenase activity"/>
    <property type="evidence" value="ECO:0007669"/>
    <property type="project" value="UniProtKB-KW"/>
</dbReference>
<feature type="binding site" description="axial binding residue" evidence="9">
    <location>
        <position position="462"/>
    </location>
    <ligand>
        <name>heme</name>
        <dbReference type="ChEBI" id="CHEBI:30413"/>
    </ligand>
    <ligandPart>
        <name>Fe</name>
        <dbReference type="ChEBI" id="CHEBI:18248"/>
    </ligandPart>
</feature>
<dbReference type="InterPro" id="IPR036396">
    <property type="entry name" value="Cyt_P450_sf"/>
</dbReference>
<comment type="pathway">
    <text evidence="2">Secondary metabolite biosynthesis.</text>
</comment>
<dbReference type="GO" id="GO:0020037">
    <property type="term" value="F:heme binding"/>
    <property type="evidence" value="ECO:0007669"/>
    <property type="project" value="InterPro"/>
</dbReference>
<dbReference type="Proteomes" id="UP000054321">
    <property type="component" value="Unassembled WGS sequence"/>
</dbReference>
<proteinExistence type="inferred from homology"/>
<evidence type="ECO:0000313" key="13">
    <source>
        <dbReference type="Proteomes" id="UP000054321"/>
    </source>
</evidence>
<dbReference type="PRINTS" id="PR00465">
    <property type="entry name" value="EP450IV"/>
</dbReference>
<dbReference type="SUPFAM" id="SSF48264">
    <property type="entry name" value="Cytochrome P450"/>
    <property type="match status" value="1"/>
</dbReference>
<evidence type="ECO:0000313" key="12">
    <source>
        <dbReference type="EMBL" id="KIN05206.1"/>
    </source>
</evidence>
<dbReference type="GO" id="GO:0005506">
    <property type="term" value="F:iron ion binding"/>
    <property type="evidence" value="ECO:0007669"/>
    <property type="project" value="InterPro"/>
</dbReference>
<evidence type="ECO:0000256" key="1">
    <source>
        <dbReference type="ARBA" id="ARBA00001971"/>
    </source>
</evidence>
<dbReference type="GO" id="GO:0016705">
    <property type="term" value="F:oxidoreductase activity, acting on paired donors, with incorporation or reduction of molecular oxygen"/>
    <property type="evidence" value="ECO:0007669"/>
    <property type="project" value="InterPro"/>
</dbReference>
<keyword evidence="11" id="KW-0472">Membrane</keyword>
<dbReference type="PROSITE" id="PS00086">
    <property type="entry name" value="CYTOCHROME_P450"/>
    <property type="match status" value="1"/>
</dbReference>
<dbReference type="AlphaFoldDB" id="A0A0C3HAD1"/>
<feature type="transmembrane region" description="Helical" evidence="11">
    <location>
        <begin position="9"/>
        <end position="28"/>
    </location>
</feature>
<dbReference type="PANTHER" id="PTHR24305:SF175">
    <property type="entry name" value="CYTOCHROME P450 MONOOXYGENASE PKFB"/>
    <property type="match status" value="1"/>
</dbReference>
<dbReference type="InterPro" id="IPR002403">
    <property type="entry name" value="Cyt_P450_E_grp-IV"/>
</dbReference>